<evidence type="ECO:0000259" key="1">
    <source>
        <dbReference type="Pfam" id="PF07157"/>
    </source>
</evidence>
<keyword evidence="3" id="KW-1185">Reference proteome</keyword>
<name>A0A6N9TRP0_DISTH</name>
<evidence type="ECO:0000313" key="3">
    <source>
        <dbReference type="Proteomes" id="UP000469346"/>
    </source>
</evidence>
<feature type="domain" description="DNA circulation N-terminal" evidence="1">
    <location>
        <begin position="7"/>
        <end position="93"/>
    </location>
</feature>
<dbReference type="AlphaFoldDB" id="A0A6N9TRP0"/>
<protein>
    <recommendedName>
        <fullName evidence="1">DNA circulation N-terminal domain-containing protein</fullName>
    </recommendedName>
</protein>
<comment type="caution">
    <text evidence="2">The sequence shown here is derived from an EMBL/GenBank/DDBJ whole genome shotgun (WGS) entry which is preliminary data.</text>
</comment>
<accession>A0A6N9TRP0</accession>
<sequence>MGWRDALRPGRFRDAPFFCAGARGDLGRRVALHEYPLRDLPYAEDLGRRARQWQMELYVVGPDYMAARDKLVAALEQPGPGTLVHPYLGSLRVVVSQASGPEESSEAGGMARFSVTFVEAGELRQPAAVSATSDKVRARAATAAAEAKADFGRRFSVAGWPAHVSDAAQGLVAKGIDGIRSASGLVPAVPDKATSLSRSLDQASSGLAGLLRQPTQLAGQVQGLISGLAGLYQRPAAAYAALKTLWDFGADEPAVTGTTPSRRAMAANQAATVDLVRRSAVIEAAQTTADMEWTTRAEASATQIQVLEAIDEISESAPDALYEALVALRAAVAADIATRGADLARLAAYTPGQTEPALVVAYRVYGDAAREADVVARNRVRHPGFVEPRRLEVLVDA</sequence>
<evidence type="ECO:0000313" key="2">
    <source>
        <dbReference type="EMBL" id="NDY41246.1"/>
    </source>
</evidence>
<proteinExistence type="predicted"/>
<dbReference type="EMBL" id="JAAGRR010000001">
    <property type="protein sequence ID" value="NDY41246.1"/>
    <property type="molecule type" value="Genomic_DNA"/>
</dbReference>
<organism evidence="2 3">
    <name type="scientific">Dissulfurirhabdus thermomarina</name>
    <dbReference type="NCBI Taxonomy" id="1765737"/>
    <lineage>
        <taxon>Bacteria</taxon>
        <taxon>Deltaproteobacteria</taxon>
        <taxon>Dissulfurirhabdaceae</taxon>
        <taxon>Dissulfurirhabdus</taxon>
    </lineage>
</organism>
<dbReference type="Proteomes" id="UP000469346">
    <property type="component" value="Unassembled WGS sequence"/>
</dbReference>
<dbReference type="InterPro" id="IPR009826">
    <property type="entry name" value="DNA_circ_N"/>
</dbReference>
<dbReference type="RefSeq" id="WP_163297347.1">
    <property type="nucleotide sequence ID" value="NZ_JAAGRR010000001.1"/>
</dbReference>
<dbReference type="Pfam" id="PF07157">
    <property type="entry name" value="DNA_circ_N"/>
    <property type="match status" value="1"/>
</dbReference>
<gene>
    <name evidence="2" type="ORF">G3N55_00075</name>
</gene>
<reference evidence="2 3" key="1">
    <citation type="submission" date="2020-02" db="EMBL/GenBank/DDBJ databases">
        <title>Comparative genomics of sulfur disproportionating microorganisms.</title>
        <authorList>
            <person name="Ward L.M."/>
            <person name="Bertran E."/>
            <person name="Johnston D.T."/>
        </authorList>
    </citation>
    <scope>NUCLEOTIDE SEQUENCE [LARGE SCALE GENOMIC DNA]</scope>
    <source>
        <strain evidence="2 3">DSM 100025</strain>
    </source>
</reference>